<dbReference type="EMBL" id="JAYLLN010000005">
    <property type="protein sequence ID" value="MEI5983977.1"/>
    <property type="molecule type" value="Genomic_DNA"/>
</dbReference>
<feature type="transmembrane region" description="Helical" evidence="1">
    <location>
        <begin position="170"/>
        <end position="188"/>
    </location>
</feature>
<reference evidence="3 4" key="1">
    <citation type="submission" date="2024-01" db="EMBL/GenBank/DDBJ databases">
        <title>Sphingobacterium tenebrionis sp. nov., a novel endophyte isolated from tenebrio molitor intestines.</title>
        <authorList>
            <person name="Zhang C."/>
        </authorList>
    </citation>
    <scope>NUCLEOTIDE SEQUENCE [LARGE SCALE GENOMIC DNA]</scope>
    <source>
        <strain evidence="3 4">PU5-4</strain>
    </source>
</reference>
<feature type="transmembrane region" description="Helical" evidence="1">
    <location>
        <begin position="123"/>
        <end position="141"/>
    </location>
</feature>
<keyword evidence="1" id="KW-1133">Transmembrane helix</keyword>
<keyword evidence="4" id="KW-1185">Reference proteome</keyword>
<feature type="transmembrane region" description="Helical" evidence="1">
    <location>
        <begin position="266"/>
        <end position="285"/>
    </location>
</feature>
<comment type="caution">
    <text evidence="3">The sequence shown here is derived from an EMBL/GenBank/DDBJ whole genome shotgun (WGS) entry which is preliminary data.</text>
</comment>
<evidence type="ECO:0000256" key="1">
    <source>
        <dbReference type="SAM" id="Phobius"/>
    </source>
</evidence>
<name>A0ABU8I2M4_9SPHI</name>
<feature type="transmembrane region" description="Helical" evidence="1">
    <location>
        <begin position="232"/>
        <end position="254"/>
    </location>
</feature>
<evidence type="ECO:0000313" key="4">
    <source>
        <dbReference type="Proteomes" id="UP001363035"/>
    </source>
</evidence>
<proteinExistence type="predicted"/>
<dbReference type="RefSeq" id="WP_336557255.1">
    <property type="nucleotide sequence ID" value="NZ_JAYLLN010000005.1"/>
</dbReference>
<feature type="transmembrane region" description="Helical" evidence="1">
    <location>
        <begin position="200"/>
        <end position="220"/>
    </location>
</feature>
<evidence type="ECO:0000259" key="2">
    <source>
        <dbReference type="Pfam" id="PF14351"/>
    </source>
</evidence>
<keyword evidence="1" id="KW-0472">Membrane</keyword>
<dbReference type="Pfam" id="PF14351">
    <property type="entry name" value="DUF4401"/>
    <property type="match status" value="1"/>
</dbReference>
<feature type="transmembrane region" description="Helical" evidence="1">
    <location>
        <begin position="291"/>
        <end position="314"/>
    </location>
</feature>
<feature type="domain" description="DUF4401" evidence="2">
    <location>
        <begin position="42"/>
        <end position="346"/>
    </location>
</feature>
<organism evidence="3 4">
    <name type="scientific">Sphingobacterium tenebrionis</name>
    <dbReference type="NCBI Taxonomy" id="3111775"/>
    <lineage>
        <taxon>Bacteria</taxon>
        <taxon>Pseudomonadati</taxon>
        <taxon>Bacteroidota</taxon>
        <taxon>Sphingobacteriia</taxon>
        <taxon>Sphingobacteriales</taxon>
        <taxon>Sphingobacteriaceae</taxon>
        <taxon>Sphingobacterium</taxon>
    </lineage>
</organism>
<gene>
    <name evidence="3" type="ORF">VJ786_03580</name>
</gene>
<accession>A0ABU8I2M4</accession>
<keyword evidence="1" id="KW-0812">Transmembrane</keyword>
<protein>
    <submittedName>
        <fullName evidence="3">DUF4401 domain-containing protein</fullName>
    </submittedName>
</protein>
<feature type="transmembrane region" description="Helical" evidence="1">
    <location>
        <begin position="46"/>
        <end position="66"/>
    </location>
</feature>
<evidence type="ECO:0000313" key="3">
    <source>
        <dbReference type="EMBL" id="MEI5983977.1"/>
    </source>
</evidence>
<dbReference type="InterPro" id="IPR025513">
    <property type="entry name" value="DUF4401"/>
</dbReference>
<feature type="transmembrane region" description="Helical" evidence="1">
    <location>
        <begin position="146"/>
        <end position="164"/>
    </location>
</feature>
<dbReference type="Proteomes" id="UP001363035">
    <property type="component" value="Unassembled WGS sequence"/>
</dbReference>
<feature type="transmembrane region" description="Helical" evidence="1">
    <location>
        <begin position="326"/>
        <end position="347"/>
    </location>
</feature>
<feature type="transmembrane region" description="Helical" evidence="1">
    <location>
        <begin position="72"/>
        <end position="89"/>
    </location>
</feature>
<sequence length="357" mass="40422">MQNKDLLQDKLDYFQSLQAKEIIFNSEHLAQAYEDQRHDQSLAIKIFSVLGAVFACGTFTAFLFMINFFQTAFGFIGTGIVFLISAFVIDKVGKRIFLDSISLCLFLLGIGLIAFGFDRLDVHATLAAFYLFLISLGSIVISRGYIINFSATLLAIWFGFALFMDAEDQEWFYVLTGILGLLATYFLWNESKLISFSKGMAHRYLPIRTAVTLAFLVALYPVSRFTSLDYTSAYRIILSLVFIGLILYILSGIFRRMGYGSKKQRLGILLVLLFCLAGTVIFPGISGALLISLICFHIHYKTGFVAGMIAFLYYLGQYYYDLEFTLLFKSLLMMGSGILFLALFFITRKKLENHEKL</sequence>
<feature type="transmembrane region" description="Helical" evidence="1">
    <location>
        <begin position="96"/>
        <end position="117"/>
    </location>
</feature>